<dbReference type="PROSITE" id="PS50103">
    <property type="entry name" value="ZF_C3H1"/>
    <property type="match status" value="1"/>
</dbReference>
<name>A0AAW0EPL7_9TRYP</name>
<keyword evidence="1" id="KW-0862">Zinc</keyword>
<dbReference type="PANTHER" id="PTHR10662">
    <property type="entry name" value="NUCLEAR RNA EXPORT FACTOR"/>
    <property type="match status" value="1"/>
</dbReference>
<dbReference type="InterPro" id="IPR032675">
    <property type="entry name" value="LRR_dom_sf"/>
</dbReference>
<evidence type="ECO:0000259" key="2">
    <source>
        <dbReference type="PROSITE" id="PS50103"/>
    </source>
</evidence>
<dbReference type="FunFam" id="3.80.10.10:FF:001201">
    <property type="entry name" value="mRNA_export_factor_MEX67"/>
    <property type="match status" value="1"/>
</dbReference>
<dbReference type="Proteomes" id="UP001430356">
    <property type="component" value="Unassembled WGS sequence"/>
</dbReference>
<dbReference type="Pfam" id="PF23056">
    <property type="entry name" value="NTF2_MEX67"/>
    <property type="match status" value="1"/>
</dbReference>
<feature type="domain" description="C3H1-type" evidence="2">
    <location>
        <begin position="15"/>
        <end position="41"/>
    </location>
</feature>
<keyword evidence="4" id="KW-1185">Reference proteome</keyword>
<dbReference type="AlphaFoldDB" id="A0AAW0EPL7"/>
<dbReference type="EMBL" id="JAECZO010000051">
    <property type="protein sequence ID" value="KAK7195319.1"/>
    <property type="molecule type" value="Genomic_DNA"/>
</dbReference>
<comment type="caution">
    <text evidence="3">The sequence shown here is derived from an EMBL/GenBank/DDBJ whole genome shotgun (WGS) entry which is preliminary data.</text>
</comment>
<evidence type="ECO:0000313" key="4">
    <source>
        <dbReference type="Proteomes" id="UP001430356"/>
    </source>
</evidence>
<dbReference type="GO" id="GO:0005634">
    <property type="term" value="C:nucleus"/>
    <property type="evidence" value="ECO:0007669"/>
    <property type="project" value="TreeGrafter"/>
</dbReference>
<dbReference type="InterPro" id="IPR057127">
    <property type="entry name" value="NTF2_MEX67"/>
</dbReference>
<dbReference type="Gene3D" id="3.10.450.50">
    <property type="match status" value="1"/>
</dbReference>
<dbReference type="GO" id="GO:0008270">
    <property type="term" value="F:zinc ion binding"/>
    <property type="evidence" value="ECO:0007669"/>
    <property type="project" value="UniProtKB-KW"/>
</dbReference>
<dbReference type="GO" id="GO:0016973">
    <property type="term" value="P:poly(A)+ mRNA export from nucleus"/>
    <property type="evidence" value="ECO:0007669"/>
    <property type="project" value="TreeGrafter"/>
</dbReference>
<gene>
    <name evidence="3" type="ORF">NESM_000457800</name>
</gene>
<dbReference type="InterPro" id="IPR000571">
    <property type="entry name" value="Znf_CCCH"/>
</dbReference>
<keyword evidence="1" id="KW-0479">Metal-binding</keyword>
<sequence>MSRPYNKNRGAVAATKYSSPCKFFLRGSCSNQRCPYLHVRNQTVLQSANHKQEAAQQSNGTVSLISTMLKLFFEKQTQHIYDASTGMLNLSRLSAYDDLAPVASSINFNTRTFCVALCTCIRELVAPPPALLQLDHNDLKSFHQLGKALEEADLHPALRALSLAHNGITSTDVAQELRRFSNLMEVSLVGNPVTESADYKQKFKKHLPWLQGLDGVSMAAPPLELPWPRFFDPQHTSPAHGDLDSIAGGFACGVRGYDDTQRALLHFIHSAVLRPLEMESGPGQLSGIDAVSDVYALNAAFTFSLVTNDAAVSTPSRTAGGAAASAQRDVVREIVGFRMRQTESNHNVLFGLKATTVATGRTSVCAKLEHVLYPKNFAVAHYLHDSPGVVVLDNKSGGGSTSVVGVRHPLSIITMHGVMLWRYRTAGSDADVQHTHLLRDATVIKRNFSRVFTVTSTAPGRWYIVNDMVTLFPFRGADDGDHDSGAATVGSAGVTTAPRVAENVLLRDVHPYDIVFSPATDPRRAARMGRRYRVPAPVVATLCSIVHSDRELGVILVDLVDIPMEAYEQCATLVEMDPVASIFLCRLSNRYGVDQAAGVALLHQCGLDWSAIEQAVTR</sequence>
<reference evidence="3 4" key="1">
    <citation type="journal article" date="2021" name="MBio">
        <title>A New Model Trypanosomatid, Novymonas esmeraldas: Genomic Perception of Its 'Candidatus Pandoraea novymonadis' Endosymbiont.</title>
        <authorList>
            <person name="Zakharova A."/>
            <person name="Saura A."/>
            <person name="Butenko A."/>
            <person name="Podesvova L."/>
            <person name="Warmusova S."/>
            <person name="Kostygov A.Y."/>
            <person name="Nenarokova A."/>
            <person name="Lukes J."/>
            <person name="Opperdoes F.R."/>
            <person name="Yurchenko V."/>
        </authorList>
    </citation>
    <scope>NUCLEOTIDE SEQUENCE [LARGE SCALE GENOMIC DNA]</scope>
    <source>
        <strain evidence="3 4">E262AT.01</strain>
    </source>
</reference>
<organism evidence="3 4">
    <name type="scientific">Novymonas esmeraldas</name>
    <dbReference type="NCBI Taxonomy" id="1808958"/>
    <lineage>
        <taxon>Eukaryota</taxon>
        <taxon>Discoba</taxon>
        <taxon>Euglenozoa</taxon>
        <taxon>Kinetoplastea</taxon>
        <taxon>Metakinetoplastina</taxon>
        <taxon>Trypanosomatida</taxon>
        <taxon>Trypanosomatidae</taxon>
        <taxon>Novymonas</taxon>
    </lineage>
</organism>
<accession>A0AAW0EPL7</accession>
<keyword evidence="1" id="KW-0863">Zinc-finger</keyword>
<dbReference type="Gene3D" id="3.80.10.10">
    <property type="entry name" value="Ribonuclease Inhibitor"/>
    <property type="match status" value="1"/>
</dbReference>
<proteinExistence type="predicted"/>
<dbReference type="GO" id="GO:0003723">
    <property type="term" value="F:RNA binding"/>
    <property type="evidence" value="ECO:0007669"/>
    <property type="project" value="TreeGrafter"/>
</dbReference>
<evidence type="ECO:0000256" key="1">
    <source>
        <dbReference type="PROSITE-ProRule" id="PRU00723"/>
    </source>
</evidence>
<feature type="zinc finger region" description="C3H1-type" evidence="1">
    <location>
        <begin position="15"/>
        <end position="41"/>
    </location>
</feature>
<dbReference type="PANTHER" id="PTHR10662:SF22">
    <property type="entry name" value="NUCLEAR RNA EXPORT FACTOR 1"/>
    <property type="match status" value="1"/>
</dbReference>
<dbReference type="SUPFAM" id="SSF52058">
    <property type="entry name" value="L domain-like"/>
    <property type="match status" value="1"/>
</dbReference>
<protein>
    <submittedName>
        <fullName evidence="3">mRNA export factor MEX67</fullName>
    </submittedName>
</protein>
<evidence type="ECO:0000313" key="3">
    <source>
        <dbReference type="EMBL" id="KAK7195319.1"/>
    </source>
</evidence>
<dbReference type="InterPro" id="IPR030217">
    <property type="entry name" value="NXF_fam"/>
</dbReference>